<gene>
    <name evidence="6" type="ORF">D1869_05540</name>
    <name evidence="5" type="ORF">HNQ62_002263</name>
</gene>
<comment type="similarity">
    <text evidence="1">Belongs to the peptidase A31 family.</text>
</comment>
<dbReference type="GeneID" id="42800688"/>
<dbReference type="InterPro" id="IPR000671">
    <property type="entry name" value="Peptidase_A31"/>
</dbReference>
<dbReference type="AlphaFoldDB" id="A0A650CG32"/>
<dbReference type="OrthoDB" id="44145at2157"/>
<dbReference type="GO" id="GO:0016485">
    <property type="term" value="P:protein processing"/>
    <property type="evidence" value="ECO:0007669"/>
    <property type="project" value="TreeGrafter"/>
</dbReference>
<dbReference type="InterPro" id="IPR023430">
    <property type="entry name" value="Pept_HybD-like_dom_sf"/>
</dbReference>
<evidence type="ECO:0000313" key="8">
    <source>
        <dbReference type="Proteomes" id="UP000582213"/>
    </source>
</evidence>
<dbReference type="SUPFAM" id="SSF53163">
    <property type="entry name" value="HybD-like"/>
    <property type="match status" value="1"/>
</dbReference>
<evidence type="ECO:0000313" key="6">
    <source>
        <dbReference type="EMBL" id="QGR16708.1"/>
    </source>
</evidence>
<evidence type="ECO:0000313" key="5">
    <source>
        <dbReference type="EMBL" id="MBB5254489.1"/>
    </source>
</evidence>
<reference evidence="6 7" key="1">
    <citation type="submission" date="2019-10" db="EMBL/GenBank/DDBJ databases">
        <title>Genome Sequences from Six Type Strain Members of the Archaeal Family Sulfolobaceae: Acidianus ambivalens, Acidianus infernus, Metallosphaera prunae, Stygiolobus azoricus, Sulfolobus metallicus, and Sulfurisphaera ohwakuensis.</title>
        <authorList>
            <person name="Counts J.A."/>
            <person name="Kelly R.M."/>
        </authorList>
    </citation>
    <scope>NUCLEOTIDE SEQUENCE [LARGE SCALE GENOMIC DNA]</scope>
    <source>
        <strain evidence="6 7">TA-1</strain>
    </source>
</reference>
<dbReference type="Gene3D" id="3.40.50.1450">
    <property type="entry name" value="HybD-like"/>
    <property type="match status" value="1"/>
</dbReference>
<keyword evidence="2 6" id="KW-0645">Protease</keyword>
<dbReference type="PRINTS" id="PR00446">
    <property type="entry name" value="HYDRGNUPTAKE"/>
</dbReference>
<dbReference type="RefSeq" id="WP_156014263.1">
    <property type="nucleotide sequence ID" value="NZ_CP045484.1"/>
</dbReference>
<dbReference type="PANTHER" id="PTHR30302">
    <property type="entry name" value="HYDROGENASE 1 MATURATION PROTEASE"/>
    <property type="match status" value="1"/>
</dbReference>
<dbReference type="PANTHER" id="PTHR30302:SF1">
    <property type="entry name" value="HYDROGENASE 2 MATURATION PROTEASE"/>
    <property type="match status" value="1"/>
</dbReference>
<keyword evidence="4 5" id="KW-0378">Hydrolase</keyword>
<dbReference type="KEGG" id="soh:D1869_05540"/>
<evidence type="ECO:0000313" key="7">
    <source>
        <dbReference type="Proteomes" id="UP000427373"/>
    </source>
</evidence>
<evidence type="ECO:0000256" key="4">
    <source>
        <dbReference type="ARBA" id="ARBA00022801"/>
    </source>
</evidence>
<organism evidence="6 7">
    <name type="scientific">Sulfurisphaera ohwakuensis</name>
    <dbReference type="NCBI Taxonomy" id="69656"/>
    <lineage>
        <taxon>Archaea</taxon>
        <taxon>Thermoproteota</taxon>
        <taxon>Thermoprotei</taxon>
        <taxon>Sulfolobales</taxon>
        <taxon>Sulfolobaceae</taxon>
        <taxon>Sulfurisphaera</taxon>
    </lineage>
</organism>
<dbReference type="NCBIfam" id="TIGR00072">
    <property type="entry name" value="hydrog_prot"/>
    <property type="match status" value="1"/>
</dbReference>
<dbReference type="Pfam" id="PF01750">
    <property type="entry name" value="HycI"/>
    <property type="match status" value="1"/>
</dbReference>
<dbReference type="EMBL" id="CP045484">
    <property type="protein sequence ID" value="QGR16708.1"/>
    <property type="molecule type" value="Genomic_DNA"/>
</dbReference>
<reference evidence="5 8" key="2">
    <citation type="submission" date="2020-08" db="EMBL/GenBank/DDBJ databases">
        <title>Genomic Encyclopedia of Type Strains, Phase IV (KMG-IV): sequencing the most valuable type-strain genomes for metagenomic binning, comparative biology and taxonomic classification.</title>
        <authorList>
            <person name="Goeker M."/>
        </authorList>
    </citation>
    <scope>NUCLEOTIDE SEQUENCE [LARGE SCALE GENOMIC DNA]</scope>
    <source>
        <strain evidence="5 8">DSM 12421</strain>
    </source>
</reference>
<dbReference type="EMBL" id="JACHFY010000016">
    <property type="protein sequence ID" value="MBB5254489.1"/>
    <property type="molecule type" value="Genomic_DNA"/>
</dbReference>
<evidence type="ECO:0000256" key="1">
    <source>
        <dbReference type="ARBA" id="ARBA00006814"/>
    </source>
</evidence>
<evidence type="ECO:0000256" key="3">
    <source>
        <dbReference type="ARBA" id="ARBA00022750"/>
    </source>
</evidence>
<dbReference type="EC" id="3.4.23.-" evidence="5"/>
<sequence length="179" mass="19792">MRRIAIVGIGNRLMGDDGFGSYLAEALEGNVKGCDVIDLGASGISSLEILKDYDVIILIDAIMLEDNKDIFITKMDQEIDSEEITSTVVDFQYSGSHGLGIQSVITTLRILGYTPEVYVFGCKPYVLDVKMGISDELMSKLDQIVTSLYNFLKKFGIEFDTQKTIEKLKLVIKDSGSNK</sequence>
<dbReference type="GO" id="GO:0004190">
    <property type="term" value="F:aspartic-type endopeptidase activity"/>
    <property type="evidence" value="ECO:0007669"/>
    <property type="project" value="UniProtKB-KW"/>
</dbReference>
<evidence type="ECO:0000256" key="2">
    <source>
        <dbReference type="ARBA" id="ARBA00022670"/>
    </source>
</evidence>
<keyword evidence="7" id="KW-1185">Reference proteome</keyword>
<dbReference type="Proteomes" id="UP000582213">
    <property type="component" value="Unassembled WGS sequence"/>
</dbReference>
<protein>
    <submittedName>
        <fullName evidence="6">Hydrogenase maturation protease</fullName>
        <ecNumber evidence="5">3.4.23.-</ecNumber>
    </submittedName>
</protein>
<proteinExistence type="inferred from homology"/>
<dbReference type="Proteomes" id="UP000427373">
    <property type="component" value="Chromosome"/>
</dbReference>
<dbReference type="GO" id="GO:0008047">
    <property type="term" value="F:enzyme activator activity"/>
    <property type="evidence" value="ECO:0007669"/>
    <property type="project" value="InterPro"/>
</dbReference>
<keyword evidence="3" id="KW-0064">Aspartyl protease</keyword>
<accession>A0A650CG32</accession>
<name>A0A650CG32_SULOH</name>